<evidence type="ECO:0000256" key="1">
    <source>
        <dbReference type="ARBA" id="ARBA00023284"/>
    </source>
</evidence>
<name>A0ABT8G278_9MICO</name>
<evidence type="ECO:0000313" key="2">
    <source>
        <dbReference type="EMBL" id="MDN4473172.1"/>
    </source>
</evidence>
<dbReference type="NCBIfam" id="TIGR02174">
    <property type="entry name" value="CXXU_selWTH"/>
    <property type="match status" value="1"/>
</dbReference>
<dbReference type="Proteomes" id="UP001172738">
    <property type="component" value="Unassembled WGS sequence"/>
</dbReference>
<protein>
    <submittedName>
        <fullName evidence="2">Rdx family protein</fullName>
    </submittedName>
</protein>
<reference evidence="2" key="1">
    <citation type="submission" date="2023-06" db="EMBL/GenBank/DDBJ databases">
        <title>SYSU T00b26.</title>
        <authorList>
            <person name="Gao L."/>
            <person name="Fang B.-Z."/>
            <person name="Li W.-J."/>
        </authorList>
    </citation>
    <scope>NUCLEOTIDE SEQUENCE</scope>
    <source>
        <strain evidence="2">SYSU T00b26</strain>
    </source>
</reference>
<dbReference type="Pfam" id="PF10262">
    <property type="entry name" value="Rdx"/>
    <property type="match status" value="1"/>
</dbReference>
<gene>
    <name evidence="2" type="ORF">QQX04_09245</name>
</gene>
<dbReference type="SUPFAM" id="SSF52833">
    <property type="entry name" value="Thioredoxin-like"/>
    <property type="match status" value="1"/>
</dbReference>
<keyword evidence="3" id="KW-1185">Reference proteome</keyword>
<proteinExistence type="predicted"/>
<dbReference type="InterPro" id="IPR036249">
    <property type="entry name" value="Thioredoxin-like_sf"/>
</dbReference>
<keyword evidence="1" id="KW-0676">Redox-active center</keyword>
<dbReference type="EMBL" id="JAUHPV010000005">
    <property type="protein sequence ID" value="MDN4473172.1"/>
    <property type="molecule type" value="Genomic_DNA"/>
</dbReference>
<dbReference type="InterPro" id="IPR011893">
    <property type="entry name" value="Selenoprotein_Rdx-typ"/>
</dbReference>
<accession>A0ABT8G278</accession>
<dbReference type="RefSeq" id="WP_301128440.1">
    <property type="nucleotide sequence ID" value="NZ_JAUHPV010000005.1"/>
</dbReference>
<comment type="caution">
    <text evidence="2">The sequence shown here is derived from an EMBL/GenBank/DDBJ whole genome shotgun (WGS) entry which is preliminary data.</text>
</comment>
<sequence length="93" mass="10230">MQITIEYCVPCGYLPRATEAQTRLLEEFGNALEGVTLKTGRKGVFSFTADGEEIYAKPAEFDIDAIVADVREKIGPVEGVQPEGRDLLMGKKH</sequence>
<organism evidence="2 3">
    <name type="scientific">Demequina zhanjiangensis</name>
    <dbReference type="NCBI Taxonomy" id="3051659"/>
    <lineage>
        <taxon>Bacteria</taxon>
        <taxon>Bacillati</taxon>
        <taxon>Actinomycetota</taxon>
        <taxon>Actinomycetes</taxon>
        <taxon>Micrococcales</taxon>
        <taxon>Demequinaceae</taxon>
        <taxon>Demequina</taxon>
    </lineage>
</organism>
<dbReference type="Gene3D" id="3.40.30.10">
    <property type="entry name" value="Glutaredoxin"/>
    <property type="match status" value="1"/>
</dbReference>
<evidence type="ECO:0000313" key="3">
    <source>
        <dbReference type="Proteomes" id="UP001172738"/>
    </source>
</evidence>